<evidence type="ECO:0000313" key="3">
    <source>
        <dbReference type="Proteomes" id="UP000789572"/>
    </source>
</evidence>
<comment type="caution">
    <text evidence="2">The sequence shown here is derived from an EMBL/GenBank/DDBJ whole genome shotgun (WGS) entry which is preliminary data.</text>
</comment>
<feature type="non-terminal residue" evidence="2">
    <location>
        <position position="1"/>
    </location>
</feature>
<evidence type="ECO:0000313" key="2">
    <source>
        <dbReference type="EMBL" id="CAG8516363.1"/>
    </source>
</evidence>
<dbReference type="Proteomes" id="UP000789572">
    <property type="component" value="Unassembled WGS sequence"/>
</dbReference>
<dbReference type="AlphaFoldDB" id="A0A9N9A234"/>
<organism evidence="2 3">
    <name type="scientific">Paraglomus occultum</name>
    <dbReference type="NCBI Taxonomy" id="144539"/>
    <lineage>
        <taxon>Eukaryota</taxon>
        <taxon>Fungi</taxon>
        <taxon>Fungi incertae sedis</taxon>
        <taxon>Mucoromycota</taxon>
        <taxon>Glomeromycotina</taxon>
        <taxon>Glomeromycetes</taxon>
        <taxon>Paraglomerales</taxon>
        <taxon>Paraglomeraceae</taxon>
        <taxon>Paraglomus</taxon>
    </lineage>
</organism>
<protein>
    <submittedName>
        <fullName evidence="2">2706_t:CDS:1</fullName>
    </submittedName>
</protein>
<name>A0A9N9A234_9GLOM</name>
<reference evidence="2" key="1">
    <citation type="submission" date="2021-06" db="EMBL/GenBank/DDBJ databases">
        <authorList>
            <person name="Kallberg Y."/>
            <person name="Tangrot J."/>
            <person name="Rosling A."/>
        </authorList>
    </citation>
    <scope>NUCLEOTIDE SEQUENCE</scope>
    <source>
        <strain evidence="2">IA702</strain>
    </source>
</reference>
<accession>A0A9N9A234</accession>
<sequence>DTSGRPHLTEREHPPGERINLRRASDLRGSARRLASRVPPR</sequence>
<proteinExistence type="predicted"/>
<feature type="compositionally biased region" description="Basic and acidic residues" evidence="1">
    <location>
        <begin position="7"/>
        <end position="26"/>
    </location>
</feature>
<feature type="compositionally biased region" description="Basic residues" evidence="1">
    <location>
        <begin position="30"/>
        <end position="41"/>
    </location>
</feature>
<evidence type="ECO:0000256" key="1">
    <source>
        <dbReference type="SAM" id="MobiDB-lite"/>
    </source>
</evidence>
<keyword evidence="3" id="KW-1185">Reference proteome</keyword>
<dbReference type="EMBL" id="CAJVPJ010000362">
    <property type="protein sequence ID" value="CAG8516363.1"/>
    <property type="molecule type" value="Genomic_DNA"/>
</dbReference>
<feature type="region of interest" description="Disordered" evidence="1">
    <location>
        <begin position="1"/>
        <end position="41"/>
    </location>
</feature>
<gene>
    <name evidence="2" type="ORF">POCULU_LOCUS3342</name>
</gene>